<protein>
    <submittedName>
        <fullName evidence="1">Uncharacterized protein</fullName>
    </submittedName>
</protein>
<accession>A0A9P6AGA6</accession>
<evidence type="ECO:0000313" key="2">
    <source>
        <dbReference type="Proteomes" id="UP000886523"/>
    </source>
</evidence>
<dbReference type="EMBL" id="MU129230">
    <property type="protein sequence ID" value="KAF9504406.1"/>
    <property type="molecule type" value="Genomic_DNA"/>
</dbReference>
<evidence type="ECO:0000313" key="1">
    <source>
        <dbReference type="EMBL" id="KAF9504406.1"/>
    </source>
</evidence>
<organism evidence="1 2">
    <name type="scientific">Hydnum rufescens UP504</name>
    <dbReference type="NCBI Taxonomy" id="1448309"/>
    <lineage>
        <taxon>Eukaryota</taxon>
        <taxon>Fungi</taxon>
        <taxon>Dikarya</taxon>
        <taxon>Basidiomycota</taxon>
        <taxon>Agaricomycotina</taxon>
        <taxon>Agaricomycetes</taxon>
        <taxon>Cantharellales</taxon>
        <taxon>Hydnaceae</taxon>
        <taxon>Hydnum</taxon>
    </lineage>
</organism>
<reference evidence="1" key="1">
    <citation type="journal article" date="2020" name="Nat. Commun.">
        <title>Large-scale genome sequencing of mycorrhizal fungi provides insights into the early evolution of symbiotic traits.</title>
        <authorList>
            <person name="Miyauchi S."/>
            <person name="Kiss E."/>
            <person name="Kuo A."/>
            <person name="Drula E."/>
            <person name="Kohler A."/>
            <person name="Sanchez-Garcia M."/>
            <person name="Morin E."/>
            <person name="Andreopoulos B."/>
            <person name="Barry K.W."/>
            <person name="Bonito G."/>
            <person name="Buee M."/>
            <person name="Carver A."/>
            <person name="Chen C."/>
            <person name="Cichocki N."/>
            <person name="Clum A."/>
            <person name="Culley D."/>
            <person name="Crous P.W."/>
            <person name="Fauchery L."/>
            <person name="Girlanda M."/>
            <person name="Hayes R.D."/>
            <person name="Keri Z."/>
            <person name="LaButti K."/>
            <person name="Lipzen A."/>
            <person name="Lombard V."/>
            <person name="Magnuson J."/>
            <person name="Maillard F."/>
            <person name="Murat C."/>
            <person name="Nolan M."/>
            <person name="Ohm R.A."/>
            <person name="Pangilinan J."/>
            <person name="Pereira M.F."/>
            <person name="Perotto S."/>
            <person name="Peter M."/>
            <person name="Pfister S."/>
            <person name="Riley R."/>
            <person name="Sitrit Y."/>
            <person name="Stielow J.B."/>
            <person name="Szollosi G."/>
            <person name="Zifcakova L."/>
            <person name="Stursova M."/>
            <person name="Spatafora J.W."/>
            <person name="Tedersoo L."/>
            <person name="Vaario L.M."/>
            <person name="Yamada A."/>
            <person name="Yan M."/>
            <person name="Wang P."/>
            <person name="Xu J."/>
            <person name="Bruns T."/>
            <person name="Baldrian P."/>
            <person name="Vilgalys R."/>
            <person name="Dunand C."/>
            <person name="Henrissat B."/>
            <person name="Grigoriev I.V."/>
            <person name="Hibbett D."/>
            <person name="Nagy L.G."/>
            <person name="Martin F.M."/>
        </authorList>
    </citation>
    <scope>NUCLEOTIDE SEQUENCE</scope>
    <source>
        <strain evidence="1">UP504</strain>
    </source>
</reference>
<sequence length="55" mass="6381">MGCRKMQIPNVSSSLEIICDQNLSPCSARHNSLSFITHRYDEYQLYRVCLLDDCL</sequence>
<comment type="caution">
    <text evidence="1">The sequence shown here is derived from an EMBL/GenBank/DDBJ whole genome shotgun (WGS) entry which is preliminary data.</text>
</comment>
<gene>
    <name evidence="1" type="ORF">BS47DRAFT_1355252</name>
</gene>
<keyword evidence="2" id="KW-1185">Reference proteome</keyword>
<name>A0A9P6AGA6_9AGAM</name>
<dbReference type="Proteomes" id="UP000886523">
    <property type="component" value="Unassembled WGS sequence"/>
</dbReference>
<dbReference type="AlphaFoldDB" id="A0A9P6AGA6"/>
<proteinExistence type="predicted"/>